<dbReference type="Pfam" id="PF07716">
    <property type="entry name" value="bZIP_2"/>
    <property type="match status" value="1"/>
</dbReference>
<dbReference type="InterPro" id="IPR031106">
    <property type="entry name" value="C/EBP"/>
</dbReference>
<dbReference type="GO" id="GO:0000981">
    <property type="term" value="F:DNA-binding transcription factor activity, RNA polymerase II-specific"/>
    <property type="evidence" value="ECO:0007669"/>
    <property type="project" value="TreeGrafter"/>
</dbReference>
<accession>A0A199V024</accession>
<dbReference type="Proteomes" id="UP000092600">
    <property type="component" value="Unassembled WGS sequence"/>
</dbReference>
<feature type="region of interest" description="Disordered" evidence="3">
    <location>
        <begin position="60"/>
        <end position="84"/>
    </location>
</feature>
<dbReference type="SUPFAM" id="SSF57959">
    <property type="entry name" value="Leucine zipper domain"/>
    <property type="match status" value="1"/>
</dbReference>
<dbReference type="EMBL" id="LSRQ01003999">
    <property type="protein sequence ID" value="OAY70231.1"/>
    <property type="molecule type" value="Genomic_DNA"/>
</dbReference>
<proteinExistence type="predicted"/>
<evidence type="ECO:0000259" key="4">
    <source>
        <dbReference type="PROSITE" id="PS50217"/>
    </source>
</evidence>
<evidence type="ECO:0000313" key="5">
    <source>
        <dbReference type="EMBL" id="OAY70231.1"/>
    </source>
</evidence>
<dbReference type="GO" id="GO:0000978">
    <property type="term" value="F:RNA polymerase II cis-regulatory region sequence-specific DNA binding"/>
    <property type="evidence" value="ECO:0007669"/>
    <property type="project" value="TreeGrafter"/>
</dbReference>
<feature type="domain" description="BZIP" evidence="4">
    <location>
        <begin position="76"/>
        <end position="123"/>
    </location>
</feature>
<dbReference type="InterPro" id="IPR046347">
    <property type="entry name" value="bZIP_sf"/>
</dbReference>
<protein>
    <recommendedName>
        <fullName evidence="4">BZIP domain-containing protein</fullName>
    </recommendedName>
</protein>
<dbReference type="STRING" id="4615.A0A199V024"/>
<keyword evidence="1" id="KW-0805">Transcription regulation</keyword>
<sequence>MDEGEVDLSTHLLLPNLETSTAFDEFLRNTTTCTHTHTCNPPGPAATTHTHTCYHTHTQVLSPSPEKEMSAEEQQELKKTRKPLGNREAVRKYREKKKAHAAYLEEEVKKLRLVNQQLLKRLQGQAALEAEVVRLRSLLVDFRAKIDGELGSFPFQKECGASSVSRCNNGAAQCFLGEGEVVGWEGSCGPAVLNCGNNENGDFGRKLDIGEAVNSMDAVGSLVSSASQAEIRRVGLKTSGKCHGCFNRHETLAVDR</sequence>
<gene>
    <name evidence="5" type="ORF">ACMD2_12323</name>
</gene>
<dbReference type="PANTHER" id="PTHR23334">
    <property type="entry name" value="CCAAT/ENHANCER BINDING PROTEIN"/>
    <property type="match status" value="1"/>
</dbReference>
<keyword evidence="2" id="KW-0804">Transcription</keyword>
<name>A0A199V024_ANACO</name>
<evidence type="ECO:0000256" key="1">
    <source>
        <dbReference type="ARBA" id="ARBA00023015"/>
    </source>
</evidence>
<evidence type="ECO:0000256" key="2">
    <source>
        <dbReference type="ARBA" id="ARBA00023163"/>
    </source>
</evidence>
<dbReference type="CDD" id="cd14686">
    <property type="entry name" value="bZIP"/>
    <property type="match status" value="1"/>
</dbReference>
<evidence type="ECO:0000256" key="3">
    <source>
        <dbReference type="SAM" id="MobiDB-lite"/>
    </source>
</evidence>
<dbReference type="InterPro" id="IPR004827">
    <property type="entry name" value="bZIP"/>
</dbReference>
<feature type="compositionally biased region" description="Basic and acidic residues" evidence="3">
    <location>
        <begin position="65"/>
        <end position="78"/>
    </location>
</feature>
<dbReference type="PANTHER" id="PTHR23334:SF20">
    <property type="entry name" value="BASIC LEUCINE ZIPPER 24"/>
    <property type="match status" value="1"/>
</dbReference>
<dbReference type="AlphaFoldDB" id="A0A199V024"/>
<dbReference type="PROSITE" id="PS50217">
    <property type="entry name" value="BZIP"/>
    <property type="match status" value="1"/>
</dbReference>
<organism evidence="5 6">
    <name type="scientific">Ananas comosus</name>
    <name type="common">Pineapple</name>
    <name type="synonym">Ananas ananas</name>
    <dbReference type="NCBI Taxonomy" id="4615"/>
    <lineage>
        <taxon>Eukaryota</taxon>
        <taxon>Viridiplantae</taxon>
        <taxon>Streptophyta</taxon>
        <taxon>Embryophyta</taxon>
        <taxon>Tracheophyta</taxon>
        <taxon>Spermatophyta</taxon>
        <taxon>Magnoliopsida</taxon>
        <taxon>Liliopsida</taxon>
        <taxon>Poales</taxon>
        <taxon>Bromeliaceae</taxon>
        <taxon>Bromelioideae</taxon>
        <taxon>Ananas</taxon>
    </lineage>
</organism>
<dbReference type="SMART" id="SM00338">
    <property type="entry name" value="BRLZ"/>
    <property type="match status" value="1"/>
</dbReference>
<dbReference type="GO" id="GO:0006351">
    <property type="term" value="P:DNA-templated transcription"/>
    <property type="evidence" value="ECO:0007669"/>
    <property type="project" value="InterPro"/>
</dbReference>
<evidence type="ECO:0000313" key="6">
    <source>
        <dbReference type="Proteomes" id="UP000092600"/>
    </source>
</evidence>
<reference evidence="5 6" key="1">
    <citation type="journal article" date="2016" name="DNA Res.">
        <title>The draft genome of MD-2 pineapple using hybrid error correction of long reads.</title>
        <authorList>
            <person name="Redwan R.M."/>
            <person name="Saidin A."/>
            <person name="Kumar S.V."/>
        </authorList>
    </citation>
    <scope>NUCLEOTIDE SEQUENCE [LARGE SCALE GENOMIC DNA]</scope>
    <source>
        <strain evidence="6">cv. MD2</strain>
        <tissue evidence="5">Leaf</tissue>
    </source>
</reference>
<comment type="caution">
    <text evidence="5">The sequence shown here is derived from an EMBL/GenBank/DDBJ whole genome shotgun (WGS) entry which is preliminary data.</text>
</comment>
<dbReference type="Gene3D" id="1.20.5.170">
    <property type="match status" value="1"/>
</dbReference>